<evidence type="ECO:0000256" key="1">
    <source>
        <dbReference type="SAM" id="Phobius"/>
    </source>
</evidence>
<evidence type="ECO:0008006" key="4">
    <source>
        <dbReference type="Google" id="ProtNLM"/>
    </source>
</evidence>
<proteinExistence type="predicted"/>
<protein>
    <recommendedName>
        <fullName evidence="4">Polysaccharide biosynthesis protein</fullName>
    </recommendedName>
</protein>
<name>A0A840YTK6_9SPHN</name>
<organism evidence="2 3">
    <name type="scientific">Sphingomonas xinjiangensis</name>
    <dbReference type="NCBI Taxonomy" id="643568"/>
    <lineage>
        <taxon>Bacteria</taxon>
        <taxon>Pseudomonadati</taxon>
        <taxon>Pseudomonadota</taxon>
        <taxon>Alphaproteobacteria</taxon>
        <taxon>Sphingomonadales</taxon>
        <taxon>Sphingomonadaceae</taxon>
        <taxon>Sphingomonas</taxon>
    </lineage>
</organism>
<dbReference type="EMBL" id="JACIJF010000032">
    <property type="protein sequence ID" value="MBB5712953.1"/>
    <property type="molecule type" value="Genomic_DNA"/>
</dbReference>
<dbReference type="Proteomes" id="UP000527143">
    <property type="component" value="Unassembled WGS sequence"/>
</dbReference>
<dbReference type="AlphaFoldDB" id="A0A840YTK6"/>
<accession>A0A840YTK6</accession>
<evidence type="ECO:0000313" key="2">
    <source>
        <dbReference type="EMBL" id="MBB5712953.1"/>
    </source>
</evidence>
<keyword evidence="1" id="KW-1133">Transmembrane helix</keyword>
<reference evidence="2 3" key="1">
    <citation type="submission" date="2020-08" db="EMBL/GenBank/DDBJ databases">
        <title>Genomic Encyclopedia of Type Strains, Phase IV (KMG-IV): sequencing the most valuable type-strain genomes for metagenomic binning, comparative biology and taxonomic classification.</title>
        <authorList>
            <person name="Goeker M."/>
        </authorList>
    </citation>
    <scope>NUCLEOTIDE SEQUENCE [LARGE SCALE GENOMIC DNA]</scope>
    <source>
        <strain evidence="2 3">DSM 26736</strain>
    </source>
</reference>
<evidence type="ECO:0000313" key="3">
    <source>
        <dbReference type="Proteomes" id="UP000527143"/>
    </source>
</evidence>
<sequence length="106" mass="11586">MKDKSVCVGSYRTMMIEIVLRCVGNLIVIGALPFRLGHLGAPLWYLPIYAAVAGLMLTVAEDFSFARELFLRADVRSYMRVRIAIIAVLGAMPFVAGMALHLITAG</sequence>
<feature type="transmembrane region" description="Helical" evidence="1">
    <location>
        <begin position="42"/>
        <end position="60"/>
    </location>
</feature>
<keyword evidence="1" id="KW-0472">Membrane</keyword>
<keyword evidence="1" id="KW-0812">Transmembrane</keyword>
<gene>
    <name evidence="2" type="ORF">FHT02_004215</name>
</gene>
<keyword evidence="3" id="KW-1185">Reference proteome</keyword>
<feature type="transmembrane region" description="Helical" evidence="1">
    <location>
        <begin position="81"/>
        <end position="103"/>
    </location>
</feature>
<comment type="caution">
    <text evidence="2">The sequence shown here is derived from an EMBL/GenBank/DDBJ whole genome shotgun (WGS) entry which is preliminary data.</text>
</comment>
<feature type="transmembrane region" description="Helical" evidence="1">
    <location>
        <begin position="18"/>
        <end position="36"/>
    </location>
</feature>